<protein>
    <submittedName>
        <fullName evidence="2">Probable membrane protein STY4873</fullName>
    </submittedName>
</protein>
<keyword evidence="1" id="KW-0812">Transmembrane</keyword>
<keyword evidence="3" id="KW-1185">Reference proteome</keyword>
<keyword evidence="1" id="KW-1133">Transmembrane helix</keyword>
<evidence type="ECO:0000256" key="1">
    <source>
        <dbReference type="SAM" id="Phobius"/>
    </source>
</evidence>
<dbReference type="Proteomes" id="UP000049855">
    <property type="component" value="Unassembled WGS sequence"/>
</dbReference>
<organism evidence="2 3">
    <name type="scientific">Sporomusa ovata</name>
    <dbReference type="NCBI Taxonomy" id="2378"/>
    <lineage>
        <taxon>Bacteria</taxon>
        <taxon>Bacillati</taxon>
        <taxon>Bacillota</taxon>
        <taxon>Negativicutes</taxon>
        <taxon>Selenomonadales</taxon>
        <taxon>Sporomusaceae</taxon>
        <taxon>Sporomusa</taxon>
    </lineage>
</organism>
<name>A0A0U1L093_9FIRM</name>
<feature type="transmembrane region" description="Helical" evidence="1">
    <location>
        <begin position="35"/>
        <end position="57"/>
    </location>
</feature>
<accession>A0A0U1L093</accession>
<feature type="transmembrane region" description="Helical" evidence="1">
    <location>
        <begin position="389"/>
        <end position="409"/>
    </location>
</feature>
<dbReference type="PANTHER" id="PTHR38442">
    <property type="entry name" value="INNER MEMBRANE PROTEIN-RELATED"/>
    <property type="match status" value="1"/>
</dbReference>
<gene>
    <name evidence="2" type="ORF">SpAn4DRAFT_2308</name>
</gene>
<dbReference type="RefSeq" id="WP_021167884.1">
    <property type="nucleotide sequence ID" value="NZ_CTRP01000012.1"/>
</dbReference>
<evidence type="ECO:0000313" key="2">
    <source>
        <dbReference type="EMBL" id="CQR73076.1"/>
    </source>
</evidence>
<dbReference type="AlphaFoldDB" id="A0A0U1L093"/>
<dbReference type="PANTHER" id="PTHR38442:SF1">
    <property type="entry name" value="INNER MEMBRANE PROTEIN"/>
    <property type="match status" value="1"/>
</dbReference>
<dbReference type="Pfam" id="PF04286">
    <property type="entry name" value="DUF445"/>
    <property type="match status" value="1"/>
</dbReference>
<keyword evidence="1" id="KW-0472">Membrane</keyword>
<evidence type="ECO:0000313" key="3">
    <source>
        <dbReference type="Proteomes" id="UP000049855"/>
    </source>
</evidence>
<dbReference type="InterPro" id="IPR007383">
    <property type="entry name" value="DUF445"/>
</dbReference>
<dbReference type="GO" id="GO:0005886">
    <property type="term" value="C:plasma membrane"/>
    <property type="evidence" value="ECO:0007669"/>
    <property type="project" value="TreeGrafter"/>
</dbReference>
<reference evidence="3" key="1">
    <citation type="submission" date="2015-03" db="EMBL/GenBank/DDBJ databases">
        <authorList>
            <person name="Nijsse Bart"/>
        </authorList>
    </citation>
    <scope>NUCLEOTIDE SEQUENCE [LARGE SCALE GENOMIC DNA]</scope>
</reference>
<dbReference type="EMBL" id="CTRP01000012">
    <property type="protein sequence ID" value="CQR73076.1"/>
    <property type="molecule type" value="Genomic_DNA"/>
</dbReference>
<proteinExistence type="predicted"/>
<sequence length="413" mass="45458">MTVNNAYKAGLTLIGAATGFALSYPLQVSFWGGLIHSGFGAAMVGGLADWYAVTALFRKPLSIPYRTAIIPKNRDRIFKAIVTMVEEEIVTAANIKETLEKAGIARLVLSYVNKTDSRQQLYSLAGGVAREAVYAMDAAKLSTALELLLQEHQDNIRLAPLSGQALEWSLTKGFADKVIELVIAEIKHMAGEPYLTELIADIYSQALNAYASRKNQRKLVGWLIENLLNLDPMTVAALIQDKLVSLLEEMESGRELPLRQCLRAWLAEFASGLQQDSVLAAKAEAVLRPLLVKLAEHVVVLPASQPELTVGWVTWVVKKLAKLADDVAADEQKMAWADRYLTVLLARWVSQNHGQIGQIVNTYLESFSNDELVVYIEDKVIDDLQMIRINGSVVGGLVGMLLYFISYAVGVKL</sequence>